<accession>A0A0S8G5J1</accession>
<dbReference type="InterPro" id="IPR050245">
    <property type="entry name" value="PrsA_foldase"/>
</dbReference>
<dbReference type="SUPFAM" id="SSF54534">
    <property type="entry name" value="FKBP-like"/>
    <property type="match status" value="1"/>
</dbReference>
<evidence type="ECO:0000256" key="1">
    <source>
        <dbReference type="ARBA" id="ARBA00000971"/>
    </source>
</evidence>
<evidence type="ECO:0000256" key="3">
    <source>
        <dbReference type="ARBA" id="ARBA00022729"/>
    </source>
</evidence>
<dbReference type="PANTHER" id="PTHR47245">
    <property type="entry name" value="PEPTIDYLPROLYL ISOMERASE"/>
    <property type="match status" value="1"/>
</dbReference>
<feature type="chain" id="PRO_5006646677" description="peptidylprolyl isomerase" evidence="6">
    <location>
        <begin position="22"/>
        <end position="271"/>
    </location>
</feature>
<name>A0A0S8G5J1_UNCW3</name>
<dbReference type="SUPFAM" id="SSF109998">
    <property type="entry name" value="Triger factor/SurA peptide-binding domain-like"/>
    <property type="match status" value="1"/>
</dbReference>
<dbReference type="PROSITE" id="PS51257">
    <property type="entry name" value="PROKAR_LIPOPROTEIN"/>
    <property type="match status" value="1"/>
</dbReference>
<evidence type="ECO:0000313" key="8">
    <source>
        <dbReference type="EMBL" id="KPK68312.1"/>
    </source>
</evidence>
<comment type="caution">
    <text evidence="8">The sequence shown here is derived from an EMBL/GenBank/DDBJ whole genome shotgun (WGS) entry which is preliminary data.</text>
</comment>
<protein>
    <recommendedName>
        <fullName evidence="2">peptidylprolyl isomerase</fullName>
        <ecNumber evidence="2">5.2.1.8</ecNumber>
    </recommendedName>
</protein>
<reference evidence="8 9" key="1">
    <citation type="journal article" date="2015" name="Microbiome">
        <title>Genomic resolution of linkages in carbon, nitrogen, and sulfur cycling among widespread estuary sediment bacteria.</title>
        <authorList>
            <person name="Baker B.J."/>
            <person name="Lazar C.S."/>
            <person name="Teske A.P."/>
            <person name="Dick G.J."/>
        </authorList>
    </citation>
    <scope>NUCLEOTIDE SEQUENCE [LARGE SCALE GENOMIC DNA]</scope>
    <source>
        <strain evidence="8">SM23_60</strain>
    </source>
</reference>
<evidence type="ECO:0000259" key="7">
    <source>
        <dbReference type="Pfam" id="PF13145"/>
    </source>
</evidence>
<dbReference type="Gene3D" id="1.10.4030.10">
    <property type="entry name" value="Porin chaperone SurA, peptide-binding domain"/>
    <property type="match status" value="1"/>
</dbReference>
<dbReference type="InterPro" id="IPR027304">
    <property type="entry name" value="Trigger_fact/SurA_dom_sf"/>
</dbReference>
<organism evidence="8 9">
    <name type="scientific">candidate division WOR_3 bacterium SM23_60</name>
    <dbReference type="NCBI Taxonomy" id="1703780"/>
    <lineage>
        <taxon>Bacteria</taxon>
        <taxon>Bacteria division WOR-3</taxon>
    </lineage>
</organism>
<dbReference type="InterPro" id="IPR046357">
    <property type="entry name" value="PPIase_dom_sf"/>
</dbReference>
<evidence type="ECO:0000256" key="6">
    <source>
        <dbReference type="SAM" id="SignalP"/>
    </source>
</evidence>
<dbReference type="Proteomes" id="UP000051096">
    <property type="component" value="Unassembled WGS sequence"/>
</dbReference>
<evidence type="ECO:0000313" key="9">
    <source>
        <dbReference type="Proteomes" id="UP000051096"/>
    </source>
</evidence>
<feature type="domain" description="PpiC" evidence="7">
    <location>
        <begin position="108"/>
        <end position="233"/>
    </location>
</feature>
<dbReference type="Gene3D" id="3.10.50.40">
    <property type="match status" value="1"/>
</dbReference>
<proteinExistence type="predicted"/>
<evidence type="ECO:0000256" key="4">
    <source>
        <dbReference type="ARBA" id="ARBA00023110"/>
    </source>
</evidence>
<dbReference type="AlphaFoldDB" id="A0A0S8G5J1"/>
<feature type="signal peptide" evidence="6">
    <location>
        <begin position="1"/>
        <end position="21"/>
    </location>
</feature>
<comment type="catalytic activity">
    <reaction evidence="1">
        <text>[protein]-peptidylproline (omega=180) = [protein]-peptidylproline (omega=0)</text>
        <dbReference type="Rhea" id="RHEA:16237"/>
        <dbReference type="Rhea" id="RHEA-COMP:10747"/>
        <dbReference type="Rhea" id="RHEA-COMP:10748"/>
        <dbReference type="ChEBI" id="CHEBI:83833"/>
        <dbReference type="ChEBI" id="CHEBI:83834"/>
        <dbReference type="EC" id="5.2.1.8"/>
    </reaction>
</comment>
<dbReference type="EC" id="5.2.1.8" evidence="2"/>
<evidence type="ECO:0000256" key="5">
    <source>
        <dbReference type="ARBA" id="ARBA00023235"/>
    </source>
</evidence>
<sequence length="271" mass="31599">MKKFACMLVVLLFFACPEKEADVLVRVDGSTLTKAEFEKYIPETEYQRLSVEQIREFCQNWAEQEIVYLEAKKQGIDKEDSIRAVLEDYEKQLLTMGLVRREFGATSVTETEVREYFENHKDEFLHAVRLGQIVLPSYEAAKTTLEEIKAGADFVKLARERSLTRYENPDDPRVITDYLPRGMIADYAIEEQIYAMERGEVSDVIPYLQGTYLIVKLIDKKKMKSSADFEEYKTGIHNYLLSKKYQDFLEVYVDSLKKEYEIKINLSPLSL</sequence>
<dbReference type="GO" id="GO:0003755">
    <property type="term" value="F:peptidyl-prolyl cis-trans isomerase activity"/>
    <property type="evidence" value="ECO:0007669"/>
    <property type="project" value="UniProtKB-KW"/>
</dbReference>
<dbReference type="InterPro" id="IPR000297">
    <property type="entry name" value="PPIase_PpiC"/>
</dbReference>
<keyword evidence="3 6" id="KW-0732">Signal</keyword>
<evidence type="ECO:0000256" key="2">
    <source>
        <dbReference type="ARBA" id="ARBA00013194"/>
    </source>
</evidence>
<dbReference type="PANTHER" id="PTHR47245:SF1">
    <property type="entry name" value="FOLDASE PROTEIN PRSA"/>
    <property type="match status" value="1"/>
</dbReference>
<gene>
    <name evidence="8" type="ORF">AMJ87_12125</name>
</gene>
<dbReference type="Pfam" id="PF13145">
    <property type="entry name" value="Rotamase_2"/>
    <property type="match status" value="1"/>
</dbReference>
<keyword evidence="4" id="KW-0697">Rotamase</keyword>
<dbReference type="EMBL" id="LJUO01000175">
    <property type="protein sequence ID" value="KPK68312.1"/>
    <property type="molecule type" value="Genomic_DNA"/>
</dbReference>
<keyword evidence="5" id="KW-0413">Isomerase</keyword>